<comment type="caution">
    <text evidence="1">The sequence shown here is derived from an EMBL/GenBank/DDBJ whole genome shotgun (WGS) entry which is preliminary data.</text>
</comment>
<gene>
    <name evidence="1" type="ORF">E5288_WYG006187</name>
</gene>
<protein>
    <submittedName>
        <fullName evidence="1">Uncharacterized protein</fullName>
    </submittedName>
</protein>
<evidence type="ECO:0000313" key="1">
    <source>
        <dbReference type="EMBL" id="MXQ80373.1"/>
    </source>
</evidence>
<evidence type="ECO:0000313" key="2">
    <source>
        <dbReference type="Proteomes" id="UP000322234"/>
    </source>
</evidence>
<dbReference type="AlphaFoldDB" id="A0A6B0QYI4"/>
<keyword evidence="2" id="KW-1185">Reference proteome</keyword>
<sequence>MKKRLILTEVYREQLTNNMLQPGDQIPVIEEVENSSIGCGLSEILVKPPDRVIQFPEEIQRLKKHAEEKAKCSRCRRNRYTRKDTNFEAEKGE</sequence>
<reference evidence="1" key="1">
    <citation type="submission" date="2019-10" db="EMBL/GenBank/DDBJ databases">
        <title>The sequence and de novo assembly of the wild yak genome.</title>
        <authorList>
            <person name="Liu Y."/>
        </authorList>
    </citation>
    <scope>NUCLEOTIDE SEQUENCE [LARGE SCALE GENOMIC DNA]</scope>
    <source>
        <strain evidence="1">WY2019</strain>
    </source>
</reference>
<proteinExistence type="predicted"/>
<accession>A0A6B0QYI4</accession>
<dbReference type="Proteomes" id="UP000322234">
    <property type="component" value="Unassembled WGS sequence"/>
</dbReference>
<dbReference type="EMBL" id="VBQZ03000004">
    <property type="protein sequence ID" value="MXQ80373.1"/>
    <property type="molecule type" value="Genomic_DNA"/>
</dbReference>
<name>A0A6B0QYI4_9CETA</name>
<organism evidence="1 2">
    <name type="scientific">Bos mutus</name>
    <name type="common">wild yak</name>
    <dbReference type="NCBI Taxonomy" id="72004"/>
    <lineage>
        <taxon>Eukaryota</taxon>
        <taxon>Metazoa</taxon>
        <taxon>Chordata</taxon>
        <taxon>Craniata</taxon>
        <taxon>Vertebrata</taxon>
        <taxon>Euteleostomi</taxon>
        <taxon>Mammalia</taxon>
        <taxon>Eutheria</taxon>
        <taxon>Laurasiatheria</taxon>
        <taxon>Artiodactyla</taxon>
        <taxon>Ruminantia</taxon>
        <taxon>Pecora</taxon>
        <taxon>Bovidae</taxon>
        <taxon>Bovinae</taxon>
        <taxon>Bos</taxon>
    </lineage>
</organism>